<feature type="transmembrane region" description="Helical" evidence="1">
    <location>
        <begin position="418"/>
        <end position="437"/>
    </location>
</feature>
<reference evidence="2 3" key="1">
    <citation type="submission" date="2019-03" db="EMBL/GenBank/DDBJ databases">
        <title>Whole genome sequence of Arthrobacter sp JH1-1.</title>
        <authorList>
            <person name="Trinh H.N."/>
        </authorList>
    </citation>
    <scope>NUCLEOTIDE SEQUENCE [LARGE SCALE GENOMIC DNA]</scope>
    <source>
        <strain evidence="2 3">JH1-1</strain>
    </source>
</reference>
<gene>
    <name evidence="2" type="ORF">E1809_12225</name>
</gene>
<comment type="caution">
    <text evidence="2">The sequence shown here is derived from an EMBL/GenBank/DDBJ whole genome shotgun (WGS) entry which is preliminary data.</text>
</comment>
<feature type="transmembrane region" description="Helical" evidence="1">
    <location>
        <begin position="245"/>
        <end position="264"/>
    </location>
</feature>
<name>A0A4R5KL49_9MICC</name>
<keyword evidence="1" id="KW-1133">Transmembrane helix</keyword>
<proteinExistence type="predicted"/>
<accession>A0A4R5KL49</accession>
<feature type="transmembrane region" description="Helical" evidence="1">
    <location>
        <begin position="385"/>
        <end position="412"/>
    </location>
</feature>
<dbReference type="AlphaFoldDB" id="A0A4R5KL49"/>
<feature type="transmembrane region" description="Helical" evidence="1">
    <location>
        <begin position="172"/>
        <end position="199"/>
    </location>
</feature>
<evidence type="ECO:0000313" key="3">
    <source>
        <dbReference type="Proteomes" id="UP000295511"/>
    </source>
</evidence>
<organism evidence="2 3">
    <name type="scientific">Arthrobacter terricola</name>
    <dbReference type="NCBI Taxonomy" id="2547396"/>
    <lineage>
        <taxon>Bacteria</taxon>
        <taxon>Bacillati</taxon>
        <taxon>Actinomycetota</taxon>
        <taxon>Actinomycetes</taxon>
        <taxon>Micrococcales</taxon>
        <taxon>Micrococcaceae</taxon>
        <taxon>Arthrobacter</taxon>
    </lineage>
</organism>
<evidence type="ECO:0000256" key="1">
    <source>
        <dbReference type="SAM" id="Phobius"/>
    </source>
</evidence>
<keyword evidence="1" id="KW-0472">Membrane</keyword>
<feature type="transmembrane region" description="Helical" evidence="1">
    <location>
        <begin position="55"/>
        <end position="79"/>
    </location>
</feature>
<feature type="transmembrane region" description="Helical" evidence="1">
    <location>
        <begin position="147"/>
        <end position="166"/>
    </location>
</feature>
<dbReference type="EMBL" id="SMRU01000013">
    <property type="protein sequence ID" value="TDF95277.1"/>
    <property type="molecule type" value="Genomic_DNA"/>
</dbReference>
<protein>
    <submittedName>
        <fullName evidence="2">Uncharacterized protein</fullName>
    </submittedName>
</protein>
<feature type="transmembrane region" description="Helical" evidence="1">
    <location>
        <begin position="481"/>
        <end position="498"/>
    </location>
</feature>
<feature type="transmembrane region" description="Helical" evidence="1">
    <location>
        <begin position="211"/>
        <end position="233"/>
    </location>
</feature>
<sequence>MDTKTSVHDVERQLGSTANVPKQDWKADYRTLRDFRAFEFVNALRLPVTLDGFKAITALGSLAALVLGTLLFFSTLSVLRDGPLREDTQAVLNWGFLGLLYAGTAITLGDIISSRRLSVSGCPHVELFRALDLPFHQVVIRYGLIPVFRRIGLLGYSWAWFLVVFFEQSVAYAKLAAASIAVLIFVSSACFYAVAYFASVPVRRVGLHWKYCLIAMVFGVILGFVTGFLAPFVGPLDGRDFKGMSFLPSLTVFVLLAAGLLLALGGRTWRRLSYLGISLTASSKRPAARRGSSGLARFVITDMFSSKQGTVVSTIVLAWLAVVGILLGARAILPLHSSVGEAELTRSLLGISVLLSLAVTEPMLQRIGPTAKLYHYRFAWENGSSATAIAARLIGTYIMLSAAIGGFVFWAAYLALGVLAPGAVLASVIVVAAGVVAESLSSPSASTDGTKSNDIMDAVLTLLLVSPCSFTLIVSPGFSTLMLLGYSTFLTLGAAVCLRQRLLSLRSRLTL</sequence>
<keyword evidence="3" id="KW-1185">Reference proteome</keyword>
<feature type="transmembrane region" description="Helical" evidence="1">
    <location>
        <begin position="91"/>
        <end position="112"/>
    </location>
</feature>
<keyword evidence="1" id="KW-0812">Transmembrane</keyword>
<evidence type="ECO:0000313" key="2">
    <source>
        <dbReference type="EMBL" id="TDF95277.1"/>
    </source>
</evidence>
<dbReference type="RefSeq" id="WP_133204510.1">
    <property type="nucleotide sequence ID" value="NZ_SMRU01000013.1"/>
</dbReference>
<dbReference type="Proteomes" id="UP000295511">
    <property type="component" value="Unassembled WGS sequence"/>
</dbReference>
<dbReference type="OrthoDB" id="9819898at2"/>
<feature type="transmembrane region" description="Helical" evidence="1">
    <location>
        <begin position="311"/>
        <end position="332"/>
    </location>
</feature>